<evidence type="ECO:0000259" key="4">
    <source>
        <dbReference type="SMART" id="SM00322"/>
    </source>
</evidence>
<dbReference type="PANTHER" id="PTHR10288">
    <property type="entry name" value="KH DOMAIN CONTAINING RNA BINDING PROTEIN"/>
    <property type="match status" value="1"/>
</dbReference>
<dbReference type="EnsemblPlants" id="HORVU.MOREX.r3.6HG0547680.1">
    <property type="protein sequence ID" value="HORVU.MOREX.r3.6HG0547680.1"/>
    <property type="gene ID" value="HORVU.MOREX.r3.6HG0547680"/>
</dbReference>
<feature type="domain" description="K Homology" evidence="4">
    <location>
        <begin position="234"/>
        <end position="306"/>
    </location>
</feature>
<proteinExistence type="predicted"/>
<protein>
    <recommendedName>
        <fullName evidence="4">K Homology domain-containing protein</fullName>
    </recommendedName>
</protein>
<evidence type="ECO:0000313" key="5">
    <source>
        <dbReference type="EnsemblPlants" id="HORVU.MOREX.r3.6HG0547680.1"/>
    </source>
</evidence>
<sequence>MGSSSPPPSSTASHDGDDDDDRRQDAMWERPTHARILVSDADAGCIIGKAGSAVHAMEARSGAHIKISARGRPLPGTDRRVVFVSGPFPAVMDAADLVLQRLFYLGDQVIDAEATVVLVVPDACCGALIGKGGEVIKSLAEESNTGITVSPYDICYGFHDRLVTITGHLDNQLQAIFLILSELLDDVRYSSSTASFSFPSSSIRRGGDGQDEHVERCHSSPDTPVRSPDYDSDVQGTLTMGVSEEYVGAVIGCGGRIINEIERVTGVQIKILKRELISGTNEREVVITGKREAVDAAEEMIVQRVLAAAKSRRRLEGGDGGDRRPVQEVEQQQQYVGVIQETRA</sequence>
<dbReference type="Gene3D" id="3.30.1370.10">
    <property type="entry name" value="K Homology domain, type 1"/>
    <property type="match status" value="3"/>
</dbReference>
<name>A0A8I6Y1R0_HORVV</name>
<keyword evidence="2" id="KW-0694">RNA-binding</keyword>
<dbReference type="GO" id="GO:0005737">
    <property type="term" value="C:cytoplasm"/>
    <property type="evidence" value="ECO:0000318"/>
    <property type="project" value="GO_Central"/>
</dbReference>
<accession>A0A8I6Y1R0</accession>
<keyword evidence="1" id="KW-0677">Repeat</keyword>
<evidence type="ECO:0000313" key="6">
    <source>
        <dbReference type="Proteomes" id="UP000011116"/>
    </source>
</evidence>
<reference evidence="6" key="1">
    <citation type="journal article" date="2012" name="Nature">
        <title>A physical, genetic and functional sequence assembly of the barley genome.</title>
        <authorList>
            <consortium name="The International Barley Genome Sequencing Consortium"/>
            <person name="Mayer K.F."/>
            <person name="Waugh R."/>
            <person name="Brown J.W."/>
            <person name="Schulman A."/>
            <person name="Langridge P."/>
            <person name="Platzer M."/>
            <person name="Fincher G.B."/>
            <person name="Muehlbauer G.J."/>
            <person name="Sato K."/>
            <person name="Close T.J."/>
            <person name="Wise R.P."/>
            <person name="Stein N."/>
        </authorList>
    </citation>
    <scope>NUCLEOTIDE SEQUENCE [LARGE SCALE GENOMIC DNA]</scope>
    <source>
        <strain evidence="6">cv. Morex</strain>
    </source>
</reference>
<feature type="region of interest" description="Disordered" evidence="3">
    <location>
        <begin position="1"/>
        <end position="24"/>
    </location>
</feature>
<dbReference type="PROSITE" id="PS50084">
    <property type="entry name" value="KH_TYPE_1"/>
    <property type="match status" value="3"/>
</dbReference>
<reference evidence="5" key="3">
    <citation type="submission" date="2022-01" db="UniProtKB">
        <authorList>
            <consortium name="EnsemblPlants"/>
        </authorList>
    </citation>
    <scope>IDENTIFICATION</scope>
    <source>
        <strain evidence="5">subsp. vulgare</strain>
    </source>
</reference>
<feature type="domain" description="K Homology" evidence="4">
    <location>
        <begin position="112"/>
        <end position="184"/>
    </location>
</feature>
<dbReference type="InterPro" id="IPR004088">
    <property type="entry name" value="KH_dom_type_1"/>
</dbReference>
<feature type="region of interest" description="Disordered" evidence="3">
    <location>
        <begin position="312"/>
        <end position="332"/>
    </location>
</feature>
<dbReference type="AlphaFoldDB" id="A0A8I6Y1R0"/>
<reference evidence="5" key="2">
    <citation type="submission" date="2020-10" db="EMBL/GenBank/DDBJ databases">
        <authorList>
            <person name="Scholz U."/>
            <person name="Mascher M."/>
            <person name="Fiebig A."/>
        </authorList>
    </citation>
    <scope>NUCLEOTIDE SEQUENCE [LARGE SCALE GENOMIC DNA]</scope>
    <source>
        <strain evidence="5">cv. Morex</strain>
    </source>
</reference>
<keyword evidence="6" id="KW-1185">Reference proteome</keyword>
<feature type="compositionally biased region" description="Basic and acidic residues" evidence="3">
    <location>
        <begin position="314"/>
        <end position="327"/>
    </location>
</feature>
<organism evidence="5 6">
    <name type="scientific">Hordeum vulgare subsp. vulgare</name>
    <name type="common">Domesticated barley</name>
    <dbReference type="NCBI Taxonomy" id="112509"/>
    <lineage>
        <taxon>Eukaryota</taxon>
        <taxon>Viridiplantae</taxon>
        <taxon>Streptophyta</taxon>
        <taxon>Embryophyta</taxon>
        <taxon>Tracheophyta</taxon>
        <taxon>Spermatophyta</taxon>
        <taxon>Magnoliopsida</taxon>
        <taxon>Liliopsida</taxon>
        <taxon>Poales</taxon>
        <taxon>Poaceae</taxon>
        <taxon>BOP clade</taxon>
        <taxon>Pooideae</taxon>
        <taxon>Triticodae</taxon>
        <taxon>Triticeae</taxon>
        <taxon>Hordeinae</taxon>
        <taxon>Hordeum</taxon>
    </lineage>
</organism>
<evidence type="ECO:0000256" key="2">
    <source>
        <dbReference type="PROSITE-ProRule" id="PRU00117"/>
    </source>
</evidence>
<dbReference type="Pfam" id="PF00013">
    <property type="entry name" value="KH_1"/>
    <property type="match status" value="3"/>
</dbReference>
<evidence type="ECO:0000256" key="3">
    <source>
        <dbReference type="SAM" id="MobiDB-lite"/>
    </source>
</evidence>
<dbReference type="SMART" id="SM00322">
    <property type="entry name" value="KH"/>
    <property type="match status" value="3"/>
</dbReference>
<feature type="compositionally biased region" description="Low complexity" evidence="3">
    <location>
        <begin position="192"/>
        <end position="202"/>
    </location>
</feature>
<feature type="compositionally biased region" description="Basic and acidic residues" evidence="3">
    <location>
        <begin position="205"/>
        <end position="219"/>
    </location>
</feature>
<dbReference type="SMR" id="A0A8I6Y1R0"/>
<dbReference type="GO" id="GO:0003729">
    <property type="term" value="F:mRNA binding"/>
    <property type="evidence" value="ECO:0000318"/>
    <property type="project" value="GO_Central"/>
</dbReference>
<feature type="region of interest" description="Disordered" evidence="3">
    <location>
        <begin position="192"/>
        <end position="232"/>
    </location>
</feature>
<feature type="domain" description="K Homology" evidence="4">
    <location>
        <begin position="30"/>
        <end position="103"/>
    </location>
</feature>
<dbReference type="InterPro" id="IPR036612">
    <property type="entry name" value="KH_dom_type_1_sf"/>
</dbReference>
<dbReference type="Gramene" id="HORVU.MOREX.r3.6HG0547680.1">
    <property type="protein sequence ID" value="HORVU.MOREX.r3.6HG0547680.1"/>
    <property type="gene ID" value="HORVU.MOREX.r3.6HG0547680"/>
</dbReference>
<dbReference type="SUPFAM" id="SSF54791">
    <property type="entry name" value="Eukaryotic type KH-domain (KH-domain type I)"/>
    <property type="match status" value="3"/>
</dbReference>
<dbReference type="InterPro" id="IPR004087">
    <property type="entry name" value="KH_dom"/>
</dbReference>
<evidence type="ECO:0000256" key="1">
    <source>
        <dbReference type="ARBA" id="ARBA00022737"/>
    </source>
</evidence>
<dbReference type="Proteomes" id="UP000011116">
    <property type="component" value="Chromosome 6H"/>
</dbReference>